<dbReference type="EC" id="3.2.1.21" evidence="3 12"/>
<evidence type="ECO:0000256" key="10">
    <source>
        <dbReference type="PIRSR" id="PIRSR617736-2"/>
    </source>
</evidence>
<dbReference type="PANTHER" id="PTHR10353">
    <property type="entry name" value="GLYCOSYL HYDROLASE"/>
    <property type="match status" value="1"/>
</dbReference>
<evidence type="ECO:0000256" key="3">
    <source>
        <dbReference type="ARBA" id="ARBA00012744"/>
    </source>
</evidence>
<dbReference type="InterPro" id="IPR018120">
    <property type="entry name" value="Glyco_hydro_1_AS"/>
</dbReference>
<gene>
    <name evidence="13" type="ORF">EDC14_100634</name>
</gene>
<keyword evidence="7 12" id="KW-0326">Glycosidase</keyword>
<feature type="active site" description="Nucleophile" evidence="9 11">
    <location>
        <position position="353"/>
    </location>
</feature>
<feature type="active site" description="Proton donor" evidence="9">
    <location>
        <position position="166"/>
    </location>
</feature>
<dbReference type="OrthoDB" id="9765195at2"/>
<dbReference type="PROSITE" id="PS00653">
    <property type="entry name" value="GLYCOSYL_HYDROL_F1_2"/>
    <property type="match status" value="1"/>
</dbReference>
<dbReference type="InterPro" id="IPR017736">
    <property type="entry name" value="Glyco_hydro_1_beta-glucosidase"/>
</dbReference>
<keyword evidence="5" id="KW-0136">Cellulose degradation</keyword>
<dbReference type="InterPro" id="IPR033132">
    <property type="entry name" value="GH_1_N_CS"/>
</dbReference>
<comment type="caution">
    <text evidence="13">The sequence shown here is derived from an EMBL/GenBank/DDBJ whole genome shotgun (WGS) entry which is preliminary data.</text>
</comment>
<evidence type="ECO:0000256" key="7">
    <source>
        <dbReference type="ARBA" id="ARBA00023295"/>
    </source>
</evidence>
<comment type="catalytic activity">
    <reaction evidence="1 12">
        <text>Hydrolysis of terminal, non-reducing beta-D-glucosyl residues with release of beta-D-glucose.</text>
        <dbReference type="EC" id="3.2.1.21"/>
    </reaction>
</comment>
<keyword evidence="4 12" id="KW-0378">Hydrolase</keyword>
<dbReference type="PRINTS" id="PR00131">
    <property type="entry name" value="GLHYDRLASE1"/>
</dbReference>
<evidence type="ECO:0000256" key="2">
    <source>
        <dbReference type="ARBA" id="ARBA00010838"/>
    </source>
</evidence>
<dbReference type="RefSeq" id="WP_132013538.1">
    <property type="nucleotide sequence ID" value="NZ_SLUN01000006.1"/>
</dbReference>
<sequence length="445" mass="49808">MPKHVFPVDFVWGAATAAYQIEGAVREDGRGESIWDRFSHTPGKIQGGDTGDVACDHYHRYREDVALMREMGLKGYRFSIAWPRIVPAGKGALNPKGLDFYNALVDRLLANGITPYATLYHWELPQLLQDRGGWDNRDTAAYFAEYAAVVFESLGDRVRHWITLNEPSVVAYNGHAIGEHAPGFTDYALAVRVSHHLNLAHARAVAAYRQLNQGGVIGTTLNLTSVYPAGNAPEDGAAARIADGMYNRWFLDPVLKGAYPRDILELFGQKLQAPVIQAGDLERIAAAPIDFLGLNYYSRLLVRSAPSSPFGYEAVRGAGPCTAMGWEIYPDGLYDLLVRLDRDYGHPRLLVTENGAAFDDPLQAGRVADPERIAYLREHFLAARRAIESGVRLEGYFVWSLLDNFEWAHGYSRRFGLIYVDYPTQERIWKDSARWYQGVIRQNGV</sequence>
<feature type="binding site" evidence="10">
    <location>
        <position position="20"/>
    </location>
    <ligand>
        <name>substrate</name>
    </ligand>
</feature>
<dbReference type="FunFam" id="3.20.20.80:FF:000004">
    <property type="entry name" value="Beta-glucosidase 6-phospho-beta-glucosidase"/>
    <property type="match status" value="1"/>
</dbReference>
<keyword evidence="14" id="KW-1185">Reference proteome</keyword>
<evidence type="ECO:0000256" key="5">
    <source>
        <dbReference type="ARBA" id="ARBA00023001"/>
    </source>
</evidence>
<dbReference type="InterPro" id="IPR001360">
    <property type="entry name" value="Glyco_hydro_1"/>
</dbReference>
<dbReference type="InterPro" id="IPR017853">
    <property type="entry name" value="GH"/>
</dbReference>
<evidence type="ECO:0000313" key="13">
    <source>
        <dbReference type="EMBL" id="TCL72326.1"/>
    </source>
</evidence>
<dbReference type="PROSITE" id="PS00572">
    <property type="entry name" value="GLYCOSYL_HYDROL_F1_1"/>
    <property type="match status" value="1"/>
</dbReference>
<dbReference type="GO" id="GO:0005829">
    <property type="term" value="C:cytosol"/>
    <property type="evidence" value="ECO:0007669"/>
    <property type="project" value="TreeGrafter"/>
</dbReference>
<dbReference type="PANTHER" id="PTHR10353:SF36">
    <property type="entry name" value="LP05116P"/>
    <property type="match status" value="1"/>
</dbReference>
<evidence type="ECO:0000256" key="4">
    <source>
        <dbReference type="ARBA" id="ARBA00022801"/>
    </source>
</evidence>
<evidence type="ECO:0000313" key="14">
    <source>
        <dbReference type="Proteomes" id="UP000295008"/>
    </source>
</evidence>
<dbReference type="Proteomes" id="UP000295008">
    <property type="component" value="Unassembled WGS sequence"/>
</dbReference>
<dbReference type="AlphaFoldDB" id="A0A4R1RZV0"/>
<dbReference type="SUPFAM" id="SSF51445">
    <property type="entry name" value="(Trans)glycosidases"/>
    <property type="match status" value="1"/>
</dbReference>
<dbReference type="GO" id="GO:0030245">
    <property type="term" value="P:cellulose catabolic process"/>
    <property type="evidence" value="ECO:0007669"/>
    <property type="project" value="UniProtKB-KW"/>
</dbReference>
<evidence type="ECO:0000256" key="8">
    <source>
        <dbReference type="ARBA" id="ARBA00023326"/>
    </source>
</evidence>
<evidence type="ECO:0000256" key="6">
    <source>
        <dbReference type="ARBA" id="ARBA00023277"/>
    </source>
</evidence>
<dbReference type="Pfam" id="PF00232">
    <property type="entry name" value="Glyco_hydro_1"/>
    <property type="match status" value="1"/>
</dbReference>
<dbReference type="EMBL" id="SLUN01000006">
    <property type="protein sequence ID" value="TCL72326.1"/>
    <property type="molecule type" value="Genomic_DNA"/>
</dbReference>
<evidence type="ECO:0000256" key="1">
    <source>
        <dbReference type="ARBA" id="ARBA00000448"/>
    </source>
</evidence>
<keyword evidence="8" id="KW-0624">Polysaccharide degradation</keyword>
<accession>A0A4R1RZV0</accession>
<feature type="binding site" evidence="10">
    <location>
        <position position="399"/>
    </location>
    <ligand>
        <name>substrate</name>
    </ligand>
</feature>
<protein>
    <recommendedName>
        <fullName evidence="3 12">Beta-glucosidase</fullName>
        <ecNumber evidence="3 12">3.2.1.21</ecNumber>
    </recommendedName>
</protein>
<feature type="binding site" evidence="10">
    <location>
        <position position="165"/>
    </location>
    <ligand>
        <name>substrate</name>
    </ligand>
</feature>
<organism evidence="13 14">
    <name type="scientific">Hydrogenispora ethanolica</name>
    <dbReference type="NCBI Taxonomy" id="1082276"/>
    <lineage>
        <taxon>Bacteria</taxon>
        <taxon>Bacillati</taxon>
        <taxon>Bacillota</taxon>
        <taxon>Hydrogenispora</taxon>
    </lineage>
</organism>
<evidence type="ECO:0000256" key="11">
    <source>
        <dbReference type="PROSITE-ProRule" id="PRU10055"/>
    </source>
</evidence>
<reference evidence="13 14" key="1">
    <citation type="submission" date="2019-03" db="EMBL/GenBank/DDBJ databases">
        <title>Genomic Encyclopedia of Type Strains, Phase IV (KMG-IV): sequencing the most valuable type-strain genomes for metagenomic binning, comparative biology and taxonomic classification.</title>
        <authorList>
            <person name="Goeker M."/>
        </authorList>
    </citation>
    <scope>NUCLEOTIDE SEQUENCE [LARGE SCALE GENOMIC DNA]</scope>
    <source>
        <strain evidence="13 14">LX-B</strain>
    </source>
</reference>
<proteinExistence type="inferred from homology"/>
<feature type="binding site" evidence="10">
    <location>
        <position position="297"/>
    </location>
    <ligand>
        <name>substrate</name>
    </ligand>
</feature>
<comment type="similarity">
    <text evidence="2 12">Belongs to the glycosyl hydrolase 1 family.</text>
</comment>
<dbReference type="NCBIfam" id="TIGR03356">
    <property type="entry name" value="BGL"/>
    <property type="match status" value="1"/>
</dbReference>
<keyword evidence="6" id="KW-0119">Carbohydrate metabolism</keyword>
<feature type="binding site" evidence="10">
    <location>
        <begin position="406"/>
        <end position="407"/>
    </location>
    <ligand>
        <name>substrate</name>
    </ligand>
</feature>
<feature type="binding site" evidence="10">
    <location>
        <position position="121"/>
    </location>
    <ligand>
        <name>substrate</name>
    </ligand>
</feature>
<evidence type="ECO:0000256" key="9">
    <source>
        <dbReference type="PIRSR" id="PIRSR617736-1"/>
    </source>
</evidence>
<dbReference type="GO" id="GO:0008422">
    <property type="term" value="F:beta-glucosidase activity"/>
    <property type="evidence" value="ECO:0007669"/>
    <property type="project" value="UniProtKB-EC"/>
</dbReference>
<name>A0A4R1RZV0_HYDET</name>
<evidence type="ECO:0000256" key="12">
    <source>
        <dbReference type="RuleBase" id="RU361175"/>
    </source>
</evidence>
<dbReference type="Gene3D" id="3.20.20.80">
    <property type="entry name" value="Glycosidases"/>
    <property type="match status" value="1"/>
</dbReference>